<evidence type="ECO:0000313" key="1">
    <source>
        <dbReference type="EMBL" id="MDI3235486.1"/>
    </source>
</evidence>
<proteinExistence type="predicted"/>
<accession>A0ABT6R3H0</accession>
<evidence type="ECO:0000313" key="2">
    <source>
        <dbReference type="Proteomes" id="UP001243286"/>
    </source>
</evidence>
<comment type="caution">
    <text evidence="1">The sequence shown here is derived from an EMBL/GenBank/DDBJ whole genome shotgun (WGS) entry which is preliminary data.</text>
</comment>
<name>A0ABT6R3H0_9BACL</name>
<dbReference type="RefSeq" id="WP_282356602.1">
    <property type="nucleotide sequence ID" value="NZ_JASBQV010000016.1"/>
</dbReference>
<gene>
    <name evidence="1" type="ORF">QK289_10745</name>
</gene>
<organism evidence="1 2">
    <name type="scientific">Exiguobacterium antarcticum</name>
    <dbReference type="NCBI Taxonomy" id="132920"/>
    <lineage>
        <taxon>Bacteria</taxon>
        <taxon>Bacillati</taxon>
        <taxon>Bacillota</taxon>
        <taxon>Bacilli</taxon>
        <taxon>Bacillales</taxon>
        <taxon>Bacillales Family XII. Incertae Sedis</taxon>
        <taxon>Exiguobacterium</taxon>
    </lineage>
</organism>
<dbReference type="EMBL" id="JASBQV010000016">
    <property type="protein sequence ID" value="MDI3235486.1"/>
    <property type="molecule type" value="Genomic_DNA"/>
</dbReference>
<dbReference type="Proteomes" id="UP001243286">
    <property type="component" value="Unassembled WGS sequence"/>
</dbReference>
<keyword evidence="2" id="KW-1185">Reference proteome</keyword>
<sequence length="211" mass="23992">MADIERIEMSIHRGLVELKNLDKRIQKAQTKPFIGVHTGSQAPAGYPSVVTFAEEAKANLQSIRDLMERRNRIKSAITASNAVTVVRIAGREMTVAEAIDRRDAGLVYDRQLLQTLQTQLRQVEQTIEEERQDITRRADSHIEATYGSREKGNAEEIEKSRRLFLERLEPNLIDPSQLRQVIAELDETIDIFEAEVDFTLSESNTVTKIFA</sequence>
<protein>
    <submittedName>
        <fullName evidence="1">Uncharacterized protein</fullName>
    </submittedName>
</protein>
<reference evidence="1 2" key="1">
    <citation type="submission" date="2023-04" db="EMBL/GenBank/DDBJ databases">
        <title>Antarctic isolates genomes.</title>
        <authorList>
            <person name="Dimov S.G."/>
        </authorList>
    </citation>
    <scope>NUCLEOTIDE SEQUENCE [LARGE SCALE GENOMIC DNA]</scope>
    <source>
        <strain evidence="1 2">AL19</strain>
    </source>
</reference>